<dbReference type="Proteomes" id="UP001138997">
    <property type="component" value="Unassembled WGS sequence"/>
</dbReference>
<feature type="domain" description="FAD-binding FR-type" evidence="1">
    <location>
        <begin position="6"/>
        <end position="132"/>
    </location>
</feature>
<dbReference type="Gene3D" id="3.40.50.80">
    <property type="entry name" value="Nucleotide-binding domain of ferredoxin-NADP reductase (FNR) module"/>
    <property type="match status" value="1"/>
</dbReference>
<evidence type="ECO:0000313" key="2">
    <source>
        <dbReference type="EMBL" id="MCD5310349.1"/>
    </source>
</evidence>
<comment type="caution">
    <text evidence="2">The sequence shown here is derived from an EMBL/GenBank/DDBJ whole genome shotgun (WGS) entry which is preliminary data.</text>
</comment>
<sequence length="305" mass="33100">MTYSVTGAIYAEVVATERISPHLVRIVLGGPELSQYQPLQVPDEAVVLWFPKEGQDRPAPLTEKDGVWGHHDPQVAPPGRNYTVRSFEPGENARMTVDFVVHPGGVAGEWAVKAQVGQQLMITRPRCWFEPPADARWILAAADLTGLPALARIIEECKPDGPAVHAMVETVDAADLAGLPATQCHARSVDASVGTGNGVAPGALADLIAAKLPELVGKGPGYVWYSGEAAQSREIRKLLRKGHGWPLERVATVGYWRQDAERWNETFEKIGGEQLVQVYYEAVEHGLSNAEASELLDEAYEKAGL</sequence>
<dbReference type="CDD" id="cd06193">
    <property type="entry name" value="siderophore_interacting"/>
    <property type="match status" value="1"/>
</dbReference>
<dbReference type="InterPro" id="IPR039374">
    <property type="entry name" value="SIP_fam"/>
</dbReference>
<dbReference type="InterPro" id="IPR039261">
    <property type="entry name" value="FNR_nucleotide-bd"/>
</dbReference>
<name>A0A9X1NAK9_9ACTN</name>
<evidence type="ECO:0000313" key="3">
    <source>
        <dbReference type="Proteomes" id="UP001138997"/>
    </source>
</evidence>
<dbReference type="Pfam" id="PF04954">
    <property type="entry name" value="SIP"/>
    <property type="match status" value="1"/>
</dbReference>
<dbReference type="Pfam" id="PF08021">
    <property type="entry name" value="FAD_binding_9"/>
    <property type="match status" value="1"/>
</dbReference>
<proteinExistence type="predicted"/>
<dbReference type="InterPro" id="IPR007037">
    <property type="entry name" value="SIP_rossman_dom"/>
</dbReference>
<reference evidence="2" key="1">
    <citation type="submission" date="2021-11" db="EMBL/GenBank/DDBJ databases">
        <title>Streptomyces corallinus and Kineosporia corallina sp. nov., two new coral-derived marine actinobacteria.</title>
        <authorList>
            <person name="Buangrab K."/>
            <person name="Sutthacheep M."/>
            <person name="Yeemin T."/>
            <person name="Harunari E."/>
            <person name="Igarashi Y."/>
            <person name="Sripreechasak P."/>
            <person name="Kanchanasin P."/>
            <person name="Tanasupawat S."/>
            <person name="Phongsopitanun W."/>
        </authorList>
    </citation>
    <scope>NUCLEOTIDE SEQUENCE</scope>
    <source>
        <strain evidence="2">JCM 31032</strain>
    </source>
</reference>
<accession>A0A9X1NAK9</accession>
<dbReference type="Gene3D" id="2.40.30.10">
    <property type="entry name" value="Translation factors"/>
    <property type="match status" value="1"/>
</dbReference>
<gene>
    <name evidence="2" type="ORF">LR394_05540</name>
</gene>
<dbReference type="PANTHER" id="PTHR30157">
    <property type="entry name" value="FERRIC REDUCTASE, NADPH-DEPENDENT"/>
    <property type="match status" value="1"/>
</dbReference>
<dbReference type="InterPro" id="IPR017927">
    <property type="entry name" value="FAD-bd_FR_type"/>
</dbReference>
<dbReference type="PANTHER" id="PTHR30157:SF0">
    <property type="entry name" value="NADPH-DEPENDENT FERRIC-CHELATE REDUCTASE"/>
    <property type="match status" value="1"/>
</dbReference>
<dbReference type="InterPro" id="IPR017938">
    <property type="entry name" value="Riboflavin_synthase-like_b-brl"/>
</dbReference>
<dbReference type="EMBL" id="JAJOMB010000002">
    <property type="protein sequence ID" value="MCD5310349.1"/>
    <property type="molecule type" value="Genomic_DNA"/>
</dbReference>
<protein>
    <submittedName>
        <fullName evidence="2">Siderophore-interacting protein</fullName>
    </submittedName>
</protein>
<keyword evidence="3" id="KW-1185">Reference proteome</keyword>
<organism evidence="2 3">
    <name type="scientific">Kineosporia babensis</name>
    <dbReference type="NCBI Taxonomy" id="499548"/>
    <lineage>
        <taxon>Bacteria</taxon>
        <taxon>Bacillati</taxon>
        <taxon>Actinomycetota</taxon>
        <taxon>Actinomycetes</taxon>
        <taxon>Kineosporiales</taxon>
        <taxon>Kineosporiaceae</taxon>
        <taxon>Kineosporia</taxon>
    </lineage>
</organism>
<dbReference type="InterPro" id="IPR013113">
    <property type="entry name" value="SIP_FAD-bd"/>
</dbReference>
<evidence type="ECO:0000259" key="1">
    <source>
        <dbReference type="PROSITE" id="PS51384"/>
    </source>
</evidence>
<dbReference type="PROSITE" id="PS51384">
    <property type="entry name" value="FAD_FR"/>
    <property type="match status" value="1"/>
</dbReference>
<dbReference type="SUPFAM" id="SSF63380">
    <property type="entry name" value="Riboflavin synthase domain-like"/>
    <property type="match status" value="1"/>
</dbReference>
<dbReference type="GO" id="GO:0016491">
    <property type="term" value="F:oxidoreductase activity"/>
    <property type="evidence" value="ECO:0007669"/>
    <property type="project" value="InterPro"/>
</dbReference>
<dbReference type="AlphaFoldDB" id="A0A9X1NAK9"/>
<dbReference type="RefSeq" id="WP_231439273.1">
    <property type="nucleotide sequence ID" value="NZ_JAJOMB010000002.1"/>
</dbReference>